<dbReference type="PANTHER" id="PTHR32018">
    <property type="entry name" value="RHAMNOGALACTURONATE LYASE FAMILY PROTEIN"/>
    <property type="match status" value="1"/>
</dbReference>
<dbReference type="Gene3D" id="2.60.40.1120">
    <property type="entry name" value="Carboxypeptidase-like, regulatory domain"/>
    <property type="match status" value="1"/>
</dbReference>
<dbReference type="AlphaFoldDB" id="A0A087GZ55"/>
<name>A0A087GZ55_ARAAL</name>
<proteinExistence type="predicted"/>
<dbReference type="eggNOG" id="ENOG502QQM5">
    <property type="taxonomic scope" value="Eukaryota"/>
</dbReference>
<reference evidence="3" key="1">
    <citation type="journal article" date="2015" name="Nat. Plants">
        <title>Genome expansion of Arabis alpina linked with retrotransposition and reduced symmetric DNA methylation.</title>
        <authorList>
            <person name="Willing E.M."/>
            <person name="Rawat V."/>
            <person name="Mandakova T."/>
            <person name="Maumus F."/>
            <person name="James G.V."/>
            <person name="Nordstroem K.J."/>
            <person name="Becker C."/>
            <person name="Warthmann N."/>
            <person name="Chica C."/>
            <person name="Szarzynska B."/>
            <person name="Zytnicki M."/>
            <person name="Albani M.C."/>
            <person name="Kiefer C."/>
            <person name="Bergonzi S."/>
            <person name="Castaings L."/>
            <person name="Mateos J.L."/>
            <person name="Berns M.C."/>
            <person name="Bujdoso N."/>
            <person name="Piofczyk T."/>
            <person name="de Lorenzo L."/>
            <person name="Barrero-Sicilia C."/>
            <person name="Mateos I."/>
            <person name="Piednoel M."/>
            <person name="Hagmann J."/>
            <person name="Chen-Min-Tao R."/>
            <person name="Iglesias-Fernandez R."/>
            <person name="Schuster S.C."/>
            <person name="Alonso-Blanco C."/>
            <person name="Roudier F."/>
            <person name="Carbonero P."/>
            <person name="Paz-Ares J."/>
            <person name="Davis S.J."/>
            <person name="Pecinka A."/>
            <person name="Quesneville H."/>
            <person name="Colot V."/>
            <person name="Lysak M.A."/>
            <person name="Weigel D."/>
            <person name="Coupland G."/>
            <person name="Schneeberger K."/>
        </authorList>
    </citation>
    <scope>NUCLEOTIDE SEQUENCE [LARGE SCALE GENOMIC DNA]</scope>
    <source>
        <strain evidence="3">cv. Pajares</strain>
    </source>
</reference>
<keyword evidence="3" id="KW-1185">Reference proteome</keyword>
<dbReference type="CDD" id="cd10316">
    <property type="entry name" value="RGL4_M"/>
    <property type="match status" value="1"/>
</dbReference>
<dbReference type="Proteomes" id="UP000029120">
    <property type="component" value="Chromosome 5"/>
</dbReference>
<dbReference type="Pfam" id="PF14686">
    <property type="entry name" value="fn3_3"/>
    <property type="match status" value="1"/>
</dbReference>
<accession>A0A087GZ55</accession>
<gene>
    <name evidence="2" type="ordered locus">AALP_Aa5g246100</name>
</gene>
<dbReference type="PANTHER" id="PTHR32018:SF26">
    <property type="entry name" value="RHAMNOGALACTURONAN ENDOLYASE"/>
    <property type="match status" value="1"/>
</dbReference>
<dbReference type="SUPFAM" id="SSF49452">
    <property type="entry name" value="Starch-binding domain-like"/>
    <property type="match status" value="1"/>
</dbReference>
<dbReference type="EMBL" id="CM002873">
    <property type="protein sequence ID" value="KFK35157.1"/>
    <property type="molecule type" value="Genomic_DNA"/>
</dbReference>
<feature type="domain" description="Rhamnogalacturonan lyase" evidence="1">
    <location>
        <begin position="95"/>
        <end position="161"/>
    </location>
</feature>
<sequence length="162" mass="18658">MFTSLHYVGKDMNTTYTSKEPWKKVFGPVFVYLNSASSRNLLWTDAKRQMVTEVQSWPYDFVKSVDYPLHHQRGTIKGQFFVLDRYKNKSKLIGKFAFVGLALPGEAGSWQTENKFWTQADKMGMFTIANVRPGSYSLYAWVSGFIGDYKYEHDITITPGHS</sequence>
<dbReference type="InterPro" id="IPR013784">
    <property type="entry name" value="Carb-bd-like_fold"/>
</dbReference>
<dbReference type="OMA" id="RERCIND"/>
<protein>
    <recommendedName>
        <fullName evidence="1">Rhamnogalacturonan lyase domain-containing protein</fullName>
    </recommendedName>
</protein>
<dbReference type="OrthoDB" id="1103704at2759"/>
<evidence type="ECO:0000313" key="3">
    <source>
        <dbReference type="Proteomes" id="UP000029120"/>
    </source>
</evidence>
<evidence type="ECO:0000313" key="2">
    <source>
        <dbReference type="EMBL" id="KFK35157.1"/>
    </source>
</evidence>
<evidence type="ECO:0000259" key="1">
    <source>
        <dbReference type="Pfam" id="PF14686"/>
    </source>
</evidence>
<dbReference type="InterPro" id="IPR051850">
    <property type="entry name" value="Polysacch_Lyase_4"/>
</dbReference>
<dbReference type="Gramene" id="KFK35157">
    <property type="protein sequence ID" value="KFK35157"/>
    <property type="gene ID" value="AALP_AA5G246100"/>
</dbReference>
<dbReference type="InterPro" id="IPR029413">
    <property type="entry name" value="RG-lyase_II"/>
</dbReference>
<organism evidence="2 3">
    <name type="scientific">Arabis alpina</name>
    <name type="common">Alpine rock-cress</name>
    <dbReference type="NCBI Taxonomy" id="50452"/>
    <lineage>
        <taxon>Eukaryota</taxon>
        <taxon>Viridiplantae</taxon>
        <taxon>Streptophyta</taxon>
        <taxon>Embryophyta</taxon>
        <taxon>Tracheophyta</taxon>
        <taxon>Spermatophyta</taxon>
        <taxon>Magnoliopsida</taxon>
        <taxon>eudicotyledons</taxon>
        <taxon>Gunneridae</taxon>
        <taxon>Pentapetalae</taxon>
        <taxon>rosids</taxon>
        <taxon>malvids</taxon>
        <taxon>Brassicales</taxon>
        <taxon>Brassicaceae</taxon>
        <taxon>Arabideae</taxon>
        <taxon>Arabis</taxon>
    </lineage>
</organism>
<dbReference type="GO" id="GO:0030246">
    <property type="term" value="F:carbohydrate binding"/>
    <property type="evidence" value="ECO:0007669"/>
    <property type="project" value="InterPro"/>
</dbReference>